<dbReference type="SUPFAM" id="SSF158745">
    <property type="entry name" value="LanC-like"/>
    <property type="match status" value="1"/>
</dbReference>
<dbReference type="Proteomes" id="UP000249819">
    <property type="component" value="Unassembled WGS sequence"/>
</dbReference>
<gene>
    <name evidence="2" type="ORF">CLV59_107191</name>
</gene>
<keyword evidence="1" id="KW-0862">Zinc</keyword>
<dbReference type="PRINTS" id="PR01955">
    <property type="entry name" value="LANCFRANKIA"/>
</dbReference>
<proteinExistence type="predicted"/>
<dbReference type="OrthoDB" id="6313827at2"/>
<keyword evidence="1" id="KW-0479">Metal-binding</keyword>
<sequence>MNMIDTHLRNIYEDLIQVLEKEDFNAAHANSLFKGPWGALLFLFYYEQFEAPEKDNAVALLEKIYQSYSPAEDPNFAFCNGHTGPFWLLDHLNRHEFVDMDIDYLIDDFISETIQQSKNHLDYKSYDYLHGSLGICNFLVAWANRLEVQEHLEYLVNSLWDAGRETPKGRSLPIFFTYDRVEAEYTDAFSLAHGSCAAMIVVAKVYQAGIAKEKCEQLAKATIGFMLQNKLPVTATSLTGMYPAILDGKYSSANSRLAWCYGDLNVAWTLWFCGKTFNQEAWKEEALNIMRYSARRDTNETAGVVDNCLCHGTSGIAAFYRKFWFETKEQLFLDTANHWYSKAVAAISFDEQKAQHGIRVWQGKDKEWDYSWDLLDGGAGVGLAVLSLKHDTPLHWDECFLLS</sequence>
<protein>
    <submittedName>
        <fullName evidence="2">Lanthionine synthetase-like protein</fullName>
    </submittedName>
</protein>
<dbReference type="EMBL" id="QLMA01000007">
    <property type="protein sequence ID" value="RAJ77424.1"/>
    <property type="molecule type" value="Genomic_DNA"/>
</dbReference>
<dbReference type="PANTHER" id="PTHR12736">
    <property type="entry name" value="LANC-LIKE PROTEIN"/>
    <property type="match status" value="1"/>
</dbReference>
<dbReference type="PANTHER" id="PTHR12736:SF7">
    <property type="entry name" value="LANC-LIKE PROTEIN 3"/>
    <property type="match status" value="1"/>
</dbReference>
<dbReference type="PRINTS" id="PR01950">
    <property type="entry name" value="LANCSUPER"/>
</dbReference>
<comment type="caution">
    <text evidence="2">The sequence shown here is derived from an EMBL/GenBank/DDBJ whole genome shotgun (WGS) entry which is preliminary data.</text>
</comment>
<feature type="binding site" evidence="1">
    <location>
        <position position="310"/>
    </location>
    <ligand>
        <name>Zn(2+)</name>
        <dbReference type="ChEBI" id="CHEBI:29105"/>
    </ligand>
</feature>
<dbReference type="Pfam" id="PF05147">
    <property type="entry name" value="LANC_like"/>
    <property type="match status" value="1"/>
</dbReference>
<reference evidence="2 3" key="1">
    <citation type="submission" date="2018-06" db="EMBL/GenBank/DDBJ databases">
        <title>Genomic Encyclopedia of Archaeal and Bacterial Type Strains, Phase II (KMG-II): from individual species to whole genera.</title>
        <authorList>
            <person name="Goeker M."/>
        </authorList>
    </citation>
    <scope>NUCLEOTIDE SEQUENCE [LARGE SCALE GENOMIC DNA]</scope>
    <source>
        <strain evidence="2 3">DSM 29821</strain>
    </source>
</reference>
<keyword evidence="3" id="KW-1185">Reference proteome</keyword>
<organism evidence="2 3">
    <name type="scientific">Chitinophaga dinghuensis</name>
    <dbReference type="NCBI Taxonomy" id="1539050"/>
    <lineage>
        <taxon>Bacteria</taxon>
        <taxon>Pseudomonadati</taxon>
        <taxon>Bacteroidota</taxon>
        <taxon>Chitinophagia</taxon>
        <taxon>Chitinophagales</taxon>
        <taxon>Chitinophagaceae</taxon>
        <taxon>Chitinophaga</taxon>
    </lineage>
</organism>
<feature type="binding site" evidence="1">
    <location>
        <position position="260"/>
    </location>
    <ligand>
        <name>Zn(2+)</name>
        <dbReference type="ChEBI" id="CHEBI:29105"/>
    </ligand>
</feature>
<evidence type="ECO:0000256" key="1">
    <source>
        <dbReference type="PIRSR" id="PIRSR607822-1"/>
    </source>
</evidence>
<accession>A0A327VSM8</accession>
<dbReference type="GO" id="GO:0031179">
    <property type="term" value="P:peptide modification"/>
    <property type="evidence" value="ECO:0007669"/>
    <property type="project" value="InterPro"/>
</dbReference>
<evidence type="ECO:0000313" key="3">
    <source>
        <dbReference type="Proteomes" id="UP000249819"/>
    </source>
</evidence>
<dbReference type="InterPro" id="IPR007822">
    <property type="entry name" value="LANC-like"/>
</dbReference>
<dbReference type="Gene3D" id="1.50.10.20">
    <property type="match status" value="1"/>
</dbReference>
<dbReference type="AlphaFoldDB" id="A0A327VSM8"/>
<dbReference type="SMART" id="SM01260">
    <property type="entry name" value="LANC_like"/>
    <property type="match status" value="1"/>
</dbReference>
<evidence type="ECO:0000313" key="2">
    <source>
        <dbReference type="EMBL" id="RAJ77424.1"/>
    </source>
</evidence>
<feature type="binding site" evidence="1">
    <location>
        <position position="311"/>
    </location>
    <ligand>
        <name>Zn(2+)</name>
        <dbReference type="ChEBI" id="CHEBI:29105"/>
    </ligand>
</feature>
<dbReference type="GO" id="GO:0046872">
    <property type="term" value="F:metal ion binding"/>
    <property type="evidence" value="ECO:0007669"/>
    <property type="project" value="UniProtKB-KW"/>
</dbReference>
<name>A0A327VSM8_9BACT</name>
<dbReference type="GO" id="GO:0005886">
    <property type="term" value="C:plasma membrane"/>
    <property type="evidence" value="ECO:0007669"/>
    <property type="project" value="TreeGrafter"/>
</dbReference>